<dbReference type="InterPro" id="IPR036357">
    <property type="entry name" value="PSI_PsaI_sf"/>
</dbReference>
<keyword evidence="1" id="KW-1133">Transmembrane helix</keyword>
<dbReference type="SUPFAM" id="SSF81540">
    <property type="entry name" value="Subunit VIII of photosystem I reaction centre, PsaI"/>
    <property type="match status" value="1"/>
</dbReference>
<organism evidence="2">
    <name type="scientific">Acaryochloris sp. NBRC 102871</name>
    <dbReference type="NCBI Taxonomy" id="3139767"/>
    <lineage>
        <taxon>Bacteria</taxon>
        <taxon>Bacillati</taxon>
        <taxon>Cyanobacteriota</taxon>
        <taxon>Cyanophyceae</taxon>
        <taxon>Acaryochloridales</taxon>
        <taxon>Acaryochloridaceae</taxon>
        <taxon>Acaryochloris</taxon>
    </lineage>
</organism>
<evidence type="ECO:0000256" key="1">
    <source>
        <dbReference type="SAM" id="Phobius"/>
    </source>
</evidence>
<dbReference type="GO" id="GO:0009522">
    <property type="term" value="C:photosystem I"/>
    <property type="evidence" value="ECO:0007669"/>
    <property type="project" value="InterPro"/>
</dbReference>
<sequence length="34" mass="3647">MISDILPAIMTPLVVLIGGGAAMTAFFYYVEREG</sequence>
<name>A0AAT9GVM8_9CYAN</name>
<keyword evidence="1" id="KW-0472">Membrane</keyword>
<evidence type="ECO:0000313" key="2">
    <source>
        <dbReference type="EMBL" id="BFJ90121.1"/>
    </source>
</evidence>
<dbReference type="AlphaFoldDB" id="A0AAT9GVM8"/>
<protein>
    <submittedName>
        <fullName evidence="2">Psa27 protein</fullName>
    </submittedName>
</protein>
<feature type="transmembrane region" description="Helical" evidence="1">
    <location>
        <begin position="6"/>
        <end position="30"/>
    </location>
</feature>
<keyword evidence="1" id="KW-0812">Transmembrane</keyword>
<dbReference type="GO" id="GO:0015979">
    <property type="term" value="P:photosynthesis"/>
    <property type="evidence" value="ECO:0007669"/>
    <property type="project" value="InterPro"/>
</dbReference>
<proteinExistence type="predicted"/>
<reference evidence="2" key="1">
    <citation type="journal article" date="2024" name="Photosyn. Res.">
        <title>Presence of low-energy chlorophylls d in photosystem I trimer and monomer cores isolated from Acaryochloris sp. NBRC 102871.</title>
        <authorList>
            <person name="Nagao R."/>
            <person name="Yamamoto H."/>
            <person name="Ogawa H."/>
            <person name="Ito H."/>
            <person name="Yamamoto Y."/>
            <person name="Suzuki T."/>
            <person name="Kato K."/>
            <person name="Nakajima Y."/>
            <person name="Dohmae N."/>
            <person name="Shen J.-R."/>
        </authorList>
    </citation>
    <scope>NUCLEOTIDE SEQUENCE</scope>
</reference>
<dbReference type="EMBL" id="LC810514">
    <property type="protein sequence ID" value="BFJ90121.1"/>
    <property type="molecule type" value="Genomic_DNA"/>
</dbReference>
<gene>
    <name evidence="2" type="primary">psa27</name>
</gene>
<accession>A0AAT9GVM8</accession>